<dbReference type="PANTHER" id="PTHR11562:SF17">
    <property type="entry name" value="RE54080P-RELATED"/>
    <property type="match status" value="1"/>
</dbReference>
<name>A0A183MGF2_9TREM</name>
<keyword evidence="5" id="KW-1133">Transmembrane helix</keyword>
<dbReference type="EMBL" id="UZAI01016880">
    <property type="protein sequence ID" value="VDP17540.1"/>
    <property type="molecule type" value="Genomic_DNA"/>
</dbReference>
<dbReference type="STRING" id="48269.A0A183MGF2"/>
<dbReference type="InterPro" id="IPR050681">
    <property type="entry name" value="CDF/SLC30A"/>
</dbReference>
<comment type="similarity">
    <text evidence="2">Belongs to the cation diffusion facilitator (CDF) transporter (TC 2.A.4) family. SLC30A subfamily.</text>
</comment>
<evidence type="ECO:0000256" key="6">
    <source>
        <dbReference type="ARBA" id="ARBA00023136"/>
    </source>
</evidence>
<dbReference type="GO" id="GO:0005886">
    <property type="term" value="C:plasma membrane"/>
    <property type="evidence" value="ECO:0007669"/>
    <property type="project" value="TreeGrafter"/>
</dbReference>
<dbReference type="SUPFAM" id="SSF161111">
    <property type="entry name" value="Cation efflux protein transmembrane domain-like"/>
    <property type="match status" value="1"/>
</dbReference>
<dbReference type="Proteomes" id="UP000277204">
    <property type="component" value="Unassembled WGS sequence"/>
</dbReference>
<protein>
    <recommendedName>
        <fullName evidence="7">Cation efflux protein transmembrane domain-containing protein</fullName>
    </recommendedName>
</protein>
<organism evidence="8 9">
    <name type="scientific">Schistosoma margrebowiei</name>
    <dbReference type="NCBI Taxonomy" id="48269"/>
    <lineage>
        <taxon>Eukaryota</taxon>
        <taxon>Metazoa</taxon>
        <taxon>Spiralia</taxon>
        <taxon>Lophotrochozoa</taxon>
        <taxon>Platyhelminthes</taxon>
        <taxon>Trematoda</taxon>
        <taxon>Digenea</taxon>
        <taxon>Strigeidida</taxon>
        <taxon>Schistosomatoidea</taxon>
        <taxon>Schistosomatidae</taxon>
        <taxon>Schistosoma</taxon>
    </lineage>
</organism>
<dbReference type="PANTHER" id="PTHR11562">
    <property type="entry name" value="CATION EFFLUX PROTEIN/ ZINC TRANSPORTER"/>
    <property type="match status" value="1"/>
</dbReference>
<keyword evidence="6" id="KW-0472">Membrane</keyword>
<dbReference type="GO" id="GO:0010043">
    <property type="term" value="P:response to zinc ion"/>
    <property type="evidence" value="ECO:0007669"/>
    <property type="project" value="TreeGrafter"/>
</dbReference>
<evidence type="ECO:0000313" key="9">
    <source>
        <dbReference type="Proteomes" id="UP000277204"/>
    </source>
</evidence>
<keyword evidence="3" id="KW-0812">Transmembrane</keyword>
<sequence>MDHSIVSLSLKILFEGFIQTNTYQKGFSEYYNNLSSGALAHSLAIMTDAAHLLTDFASFLISLLALYLASRPSTKRMSFGWHRAEVVGALASVLLIWLVTGILVYLAVIRIIHNNYEINGKIMLITSATGVGVNIIIGRRPVFFNPLFVLILPFQFYPIVVHSSYICLPFSVYSVLSSTFTLLVLRIPSNCLLCDTIECFPQCVSDPLPALSPDSFLHWNLVHSLLQ</sequence>
<evidence type="ECO:0000256" key="1">
    <source>
        <dbReference type="ARBA" id="ARBA00004141"/>
    </source>
</evidence>
<dbReference type="NCBIfam" id="TIGR01297">
    <property type="entry name" value="CDF"/>
    <property type="match status" value="1"/>
</dbReference>
<keyword evidence="4" id="KW-0406">Ion transport</keyword>
<evidence type="ECO:0000256" key="3">
    <source>
        <dbReference type="ARBA" id="ARBA00022692"/>
    </source>
</evidence>
<gene>
    <name evidence="8" type="ORF">SMRZ_LOCUS15127</name>
</gene>
<dbReference type="InterPro" id="IPR027469">
    <property type="entry name" value="Cation_efflux_TMD_sf"/>
</dbReference>
<dbReference type="InterPro" id="IPR058533">
    <property type="entry name" value="Cation_efflux_TM"/>
</dbReference>
<comment type="subcellular location">
    <subcellularLocation>
        <location evidence="1">Membrane</location>
        <topology evidence="1">Multi-pass membrane protein</topology>
    </subcellularLocation>
</comment>
<keyword evidence="4" id="KW-0862">Zinc</keyword>
<dbReference type="AlphaFoldDB" id="A0A183MGF2"/>
<evidence type="ECO:0000313" key="8">
    <source>
        <dbReference type="EMBL" id="VDP17540.1"/>
    </source>
</evidence>
<evidence type="ECO:0000256" key="4">
    <source>
        <dbReference type="ARBA" id="ARBA00022906"/>
    </source>
</evidence>
<evidence type="ECO:0000256" key="2">
    <source>
        <dbReference type="ARBA" id="ARBA00008873"/>
    </source>
</evidence>
<keyword evidence="4" id="KW-0813">Transport</keyword>
<reference evidence="8 9" key="1">
    <citation type="submission" date="2018-11" db="EMBL/GenBank/DDBJ databases">
        <authorList>
            <consortium name="Pathogen Informatics"/>
        </authorList>
    </citation>
    <scope>NUCLEOTIDE SEQUENCE [LARGE SCALE GENOMIC DNA]</scope>
    <source>
        <strain evidence="8 9">Zambia</strain>
    </source>
</reference>
<keyword evidence="4" id="KW-0864">Zinc transport</keyword>
<proteinExistence type="inferred from homology"/>
<dbReference type="Gene3D" id="1.20.1510.10">
    <property type="entry name" value="Cation efflux protein transmembrane domain"/>
    <property type="match status" value="1"/>
</dbReference>
<feature type="domain" description="Cation efflux protein transmembrane" evidence="7">
    <location>
        <begin position="36"/>
        <end position="137"/>
    </location>
</feature>
<dbReference type="Pfam" id="PF01545">
    <property type="entry name" value="Cation_efflux"/>
    <property type="match status" value="1"/>
</dbReference>
<evidence type="ECO:0000259" key="7">
    <source>
        <dbReference type="Pfam" id="PF01545"/>
    </source>
</evidence>
<evidence type="ECO:0000256" key="5">
    <source>
        <dbReference type="ARBA" id="ARBA00022989"/>
    </source>
</evidence>
<dbReference type="InterPro" id="IPR002524">
    <property type="entry name" value="Cation_efflux"/>
</dbReference>
<dbReference type="GO" id="GO:0005385">
    <property type="term" value="F:zinc ion transmembrane transporter activity"/>
    <property type="evidence" value="ECO:0007669"/>
    <property type="project" value="TreeGrafter"/>
</dbReference>
<accession>A0A183MGF2</accession>
<keyword evidence="9" id="KW-1185">Reference proteome</keyword>